<evidence type="ECO:0000313" key="7">
    <source>
        <dbReference type="Proteomes" id="UP001196601"/>
    </source>
</evidence>
<dbReference type="GO" id="GO:0003677">
    <property type="term" value="F:DNA binding"/>
    <property type="evidence" value="ECO:0007669"/>
    <property type="project" value="UniProtKB-KW"/>
</dbReference>
<dbReference type="InterPro" id="IPR005119">
    <property type="entry name" value="LysR_subst-bd"/>
</dbReference>
<dbReference type="EMBL" id="JADPMV010000002">
    <property type="protein sequence ID" value="MBS7663488.1"/>
    <property type="molecule type" value="Genomic_DNA"/>
</dbReference>
<dbReference type="SUPFAM" id="SSF53850">
    <property type="entry name" value="Periplasmic binding protein-like II"/>
    <property type="match status" value="1"/>
</dbReference>
<evidence type="ECO:0000256" key="3">
    <source>
        <dbReference type="ARBA" id="ARBA00023125"/>
    </source>
</evidence>
<dbReference type="Proteomes" id="UP001196601">
    <property type="component" value="Unassembled WGS sequence"/>
</dbReference>
<sequence length="320" mass="35512">MPNLPPRLGAGLNSSQFANLYTFQAAARHLSFARAAAELCLTPSAVSHRIARLERGLGLRLFQRLPRQIRLSEDGERIFAILQAALGELREALQQAPGAQVAGPLTVYVRPSLAECWLVPRLAEFTSRHPQIALDIRVGNARIDFRSQHIDLALCYSQGEYPGLVARRLMDERLAPVCSPAYARQHGLLDDPGNLRHCTLLHDAQAWDDAAFDAEWRLWAAQQTPALELPRRSLSFDRSDLCALAASHHAGIAMGRYQLVRERIARGELLLPLGGFSPPGRCAYYLVHPAREPLPMRLQLFIDWLQQCAAPGPGPECMPT</sequence>
<dbReference type="CDD" id="cd08432">
    <property type="entry name" value="PBP2_GcdR_TrpI_HvrB_AmpR_like"/>
    <property type="match status" value="1"/>
</dbReference>
<proteinExistence type="inferred from homology"/>
<dbReference type="NCBIfam" id="NF007491">
    <property type="entry name" value="PRK10086.1"/>
    <property type="match status" value="1"/>
</dbReference>
<evidence type="ECO:0000313" key="6">
    <source>
        <dbReference type="EMBL" id="MBS7663488.1"/>
    </source>
</evidence>
<keyword evidence="3 6" id="KW-0238">DNA-binding</keyword>
<evidence type="ECO:0000256" key="4">
    <source>
        <dbReference type="ARBA" id="ARBA00023163"/>
    </source>
</evidence>
<keyword evidence="4" id="KW-0804">Transcription</keyword>
<evidence type="ECO:0000256" key="1">
    <source>
        <dbReference type="ARBA" id="ARBA00009437"/>
    </source>
</evidence>
<dbReference type="Pfam" id="PF00126">
    <property type="entry name" value="HTH_1"/>
    <property type="match status" value="1"/>
</dbReference>
<dbReference type="Pfam" id="PF03466">
    <property type="entry name" value="LysR_substrate"/>
    <property type="match status" value="1"/>
</dbReference>
<organism evidence="6 7">
    <name type="scientific">Pseudomonas lalucatii</name>
    <dbReference type="NCBI Taxonomy" id="1424203"/>
    <lineage>
        <taxon>Bacteria</taxon>
        <taxon>Pseudomonadati</taxon>
        <taxon>Pseudomonadota</taxon>
        <taxon>Gammaproteobacteria</taxon>
        <taxon>Pseudomonadales</taxon>
        <taxon>Pseudomonadaceae</taxon>
        <taxon>Pseudomonas</taxon>
    </lineage>
</organism>
<dbReference type="InterPro" id="IPR036390">
    <property type="entry name" value="WH_DNA-bd_sf"/>
</dbReference>
<dbReference type="InterPro" id="IPR058163">
    <property type="entry name" value="LysR-type_TF_proteobact-type"/>
</dbReference>
<name>A0ABS5Q416_9PSED</name>
<protein>
    <submittedName>
        <fullName evidence="6">DNA-binding transcriptional regulator DsdC</fullName>
    </submittedName>
</protein>
<dbReference type="PRINTS" id="PR00039">
    <property type="entry name" value="HTHLYSR"/>
</dbReference>
<dbReference type="InterPro" id="IPR000847">
    <property type="entry name" value="LysR_HTH_N"/>
</dbReference>
<evidence type="ECO:0000256" key="2">
    <source>
        <dbReference type="ARBA" id="ARBA00023015"/>
    </source>
</evidence>
<dbReference type="PANTHER" id="PTHR30537:SF32">
    <property type="entry name" value="HTH-TYPE TRANSCRIPTIONAL REGULATOR DSDC"/>
    <property type="match status" value="1"/>
</dbReference>
<comment type="caution">
    <text evidence="6">The sequence shown here is derived from an EMBL/GenBank/DDBJ whole genome shotgun (WGS) entry which is preliminary data.</text>
</comment>
<reference evidence="6 7" key="1">
    <citation type="journal article" date="2021" name="Syst. Appl. Microbiol.">
        <title>Pseudomonas lalucatii sp. nov. isolated from Vallgornera, a karstic cave in Mallorca, Western Mediterranean.</title>
        <authorList>
            <person name="Busquets A."/>
            <person name="Mulet M."/>
            <person name="Gomila M."/>
            <person name="Garcia-Valdes E."/>
        </authorList>
    </citation>
    <scope>NUCLEOTIDE SEQUENCE [LARGE SCALE GENOMIC DNA]</scope>
    <source>
        <strain evidence="6 7">R1b54</strain>
    </source>
</reference>
<accession>A0ABS5Q416</accession>
<keyword evidence="2" id="KW-0805">Transcription regulation</keyword>
<feature type="domain" description="HTH lysR-type" evidence="5">
    <location>
        <begin position="20"/>
        <end position="72"/>
    </location>
</feature>
<dbReference type="Gene3D" id="3.40.190.10">
    <property type="entry name" value="Periplasmic binding protein-like II"/>
    <property type="match status" value="2"/>
</dbReference>
<dbReference type="InterPro" id="IPR036388">
    <property type="entry name" value="WH-like_DNA-bd_sf"/>
</dbReference>
<comment type="similarity">
    <text evidence="1">Belongs to the LysR transcriptional regulatory family.</text>
</comment>
<dbReference type="PROSITE" id="PS50931">
    <property type="entry name" value="HTH_LYSR"/>
    <property type="match status" value="1"/>
</dbReference>
<gene>
    <name evidence="6" type="primary">dsdC</name>
    <name evidence="6" type="ORF">I0D00_16295</name>
</gene>
<dbReference type="Gene3D" id="1.10.10.10">
    <property type="entry name" value="Winged helix-like DNA-binding domain superfamily/Winged helix DNA-binding domain"/>
    <property type="match status" value="1"/>
</dbReference>
<evidence type="ECO:0000259" key="5">
    <source>
        <dbReference type="PROSITE" id="PS50931"/>
    </source>
</evidence>
<dbReference type="RefSeq" id="WP_213640877.1">
    <property type="nucleotide sequence ID" value="NZ_JADPMV010000002.1"/>
</dbReference>
<keyword evidence="7" id="KW-1185">Reference proteome</keyword>
<dbReference type="SUPFAM" id="SSF46785">
    <property type="entry name" value="Winged helix' DNA-binding domain"/>
    <property type="match status" value="1"/>
</dbReference>
<dbReference type="PANTHER" id="PTHR30537">
    <property type="entry name" value="HTH-TYPE TRANSCRIPTIONAL REGULATOR"/>
    <property type="match status" value="1"/>
</dbReference>